<evidence type="ECO:0000256" key="1">
    <source>
        <dbReference type="SAM" id="MobiDB-lite"/>
    </source>
</evidence>
<feature type="compositionally biased region" description="Basic and acidic residues" evidence="1">
    <location>
        <begin position="149"/>
        <end position="162"/>
    </location>
</feature>
<dbReference type="GeneID" id="117680053"/>
<sequence>MQKISTLPLKESPEAAWKVCFKIIDWFQPLRFLLQWLLKGCSWLRCLFIVKPRDGNKRQPATKRLGTVAQILFAIIPVRFQLALGFLHSMCQSIEVEETLKSPVTPSMRGSKRKKEEDAVLDEPQCWIETILKDLPDNDDSEDTTYEPTKSETDSEEYKSQNDTEGDLEYEEKDGLVMLKEDPISTQGQNGEGTTEETPQTADVREELVASRTSGDDHKYPEHCLLTSRGICSLKSLESTEIMATSIQGSDTVDSNDSEDVWTEVSCPGKDFFFAWYNQRPPSSVETSWSDFEPVTISQLIGWRVVWAQKTWKREQIMYKNSDLLEEKSVTNLT</sequence>
<accession>A0ABM3ZKB9</accession>
<keyword evidence="2" id="KW-1185">Reference proteome</keyword>
<evidence type="ECO:0000313" key="2">
    <source>
        <dbReference type="Proteomes" id="UP001652622"/>
    </source>
</evidence>
<feature type="region of interest" description="Disordered" evidence="1">
    <location>
        <begin position="132"/>
        <end position="168"/>
    </location>
</feature>
<protein>
    <submittedName>
        <fullName evidence="3">Uncharacterized protein LOC117680053 isoform X1</fullName>
    </submittedName>
</protein>
<organism evidence="2 3">
    <name type="scientific">Pantherophis guttatus</name>
    <name type="common">Corn snake</name>
    <name type="synonym">Elaphe guttata</name>
    <dbReference type="NCBI Taxonomy" id="94885"/>
    <lineage>
        <taxon>Eukaryota</taxon>
        <taxon>Metazoa</taxon>
        <taxon>Chordata</taxon>
        <taxon>Craniata</taxon>
        <taxon>Vertebrata</taxon>
        <taxon>Euteleostomi</taxon>
        <taxon>Lepidosauria</taxon>
        <taxon>Squamata</taxon>
        <taxon>Bifurcata</taxon>
        <taxon>Unidentata</taxon>
        <taxon>Episquamata</taxon>
        <taxon>Toxicofera</taxon>
        <taxon>Serpentes</taxon>
        <taxon>Colubroidea</taxon>
        <taxon>Colubridae</taxon>
        <taxon>Colubrinae</taxon>
        <taxon>Pantherophis</taxon>
    </lineage>
</organism>
<name>A0ABM3ZKB9_PANGU</name>
<dbReference type="Proteomes" id="UP001652622">
    <property type="component" value="Unplaced"/>
</dbReference>
<gene>
    <name evidence="3" type="primary">LOC117680053</name>
</gene>
<dbReference type="RefSeq" id="XP_060548818.1">
    <property type="nucleotide sequence ID" value="XM_060692835.1"/>
</dbReference>
<proteinExistence type="predicted"/>
<feature type="region of interest" description="Disordered" evidence="1">
    <location>
        <begin position="181"/>
        <end position="203"/>
    </location>
</feature>
<evidence type="ECO:0000313" key="3">
    <source>
        <dbReference type="RefSeq" id="XP_060548818.1"/>
    </source>
</evidence>
<reference evidence="3" key="1">
    <citation type="submission" date="2025-08" db="UniProtKB">
        <authorList>
            <consortium name="RefSeq"/>
        </authorList>
    </citation>
    <scope>IDENTIFICATION</scope>
    <source>
        <tissue evidence="3">Blood</tissue>
    </source>
</reference>
<feature type="compositionally biased region" description="Polar residues" evidence="1">
    <location>
        <begin position="184"/>
        <end position="201"/>
    </location>
</feature>